<sequence>MSNKCTPQEAETVSRYLESHPEELNKYLSEEECAAEQGKLPVELSVAWLQQIRHRAFAERPRLRWLRPAMAAAGILLVICLGWYFLQRPKTMVTTAYNVPPPIAPEKIERLENLTDRVMDLELPDGSKIQLFTRSSIEYSKTFTKEAERSIYLKGKASFDVAKNKHQVFTVYSGGIVTTALGTSFIVRAYETEDSISVQLNSGKVMVKSPVFESQTFHTSILLPGKELIYNKTSMVANVRNFGTSMYEGFVKAGAENNKPLTKPDWYNFKNQPLEKVLEQLSVYYGVAIYYRPSDIEHIYVEGTFLKTDSLEKILTDIILPNQLTIIRDKDNLIIKKAL</sequence>
<proteinExistence type="predicted"/>
<keyword evidence="1" id="KW-1133">Transmembrane helix</keyword>
<keyword evidence="1" id="KW-0812">Transmembrane</keyword>
<evidence type="ECO:0000313" key="4">
    <source>
        <dbReference type="EMBL" id="MET6996697.1"/>
    </source>
</evidence>
<gene>
    <name evidence="4" type="ORF">ABR189_04940</name>
</gene>
<dbReference type="Pfam" id="PF04773">
    <property type="entry name" value="FecR"/>
    <property type="match status" value="1"/>
</dbReference>
<dbReference type="EMBL" id="JBEXAC010000001">
    <property type="protein sequence ID" value="MET6996697.1"/>
    <property type="molecule type" value="Genomic_DNA"/>
</dbReference>
<evidence type="ECO:0000259" key="2">
    <source>
        <dbReference type="Pfam" id="PF04773"/>
    </source>
</evidence>
<dbReference type="Gene3D" id="2.60.120.1440">
    <property type="match status" value="1"/>
</dbReference>
<dbReference type="PANTHER" id="PTHR30273">
    <property type="entry name" value="PERIPLASMIC SIGNAL SENSOR AND SIGMA FACTOR ACTIVATOR FECR-RELATED"/>
    <property type="match status" value="1"/>
</dbReference>
<dbReference type="RefSeq" id="WP_354659338.1">
    <property type="nucleotide sequence ID" value="NZ_JBEXAC010000001.1"/>
</dbReference>
<dbReference type="InterPro" id="IPR006860">
    <property type="entry name" value="FecR"/>
</dbReference>
<accession>A0ABV2T265</accession>
<dbReference type="Proteomes" id="UP001549749">
    <property type="component" value="Unassembled WGS sequence"/>
</dbReference>
<dbReference type="Pfam" id="PF16344">
    <property type="entry name" value="FecR_C"/>
    <property type="match status" value="1"/>
</dbReference>
<dbReference type="InterPro" id="IPR012373">
    <property type="entry name" value="Ferrdict_sens_TM"/>
</dbReference>
<dbReference type="InterPro" id="IPR032508">
    <property type="entry name" value="FecR_C"/>
</dbReference>
<reference evidence="4 5" key="1">
    <citation type="submission" date="2024-06" db="EMBL/GenBank/DDBJ databases">
        <title>Chitinophaga defluvii sp. nov., isolated from municipal sewage.</title>
        <authorList>
            <person name="Zhang L."/>
        </authorList>
    </citation>
    <scope>NUCLEOTIDE SEQUENCE [LARGE SCALE GENOMIC DNA]</scope>
    <source>
        <strain evidence="4 5">H8</strain>
    </source>
</reference>
<protein>
    <submittedName>
        <fullName evidence="4">FecR domain-containing protein</fullName>
    </submittedName>
</protein>
<feature type="transmembrane region" description="Helical" evidence="1">
    <location>
        <begin position="65"/>
        <end position="86"/>
    </location>
</feature>
<keyword evidence="1" id="KW-0472">Membrane</keyword>
<dbReference type="PANTHER" id="PTHR30273:SF2">
    <property type="entry name" value="PROTEIN FECR"/>
    <property type="match status" value="1"/>
</dbReference>
<comment type="caution">
    <text evidence="4">The sequence shown here is derived from an EMBL/GenBank/DDBJ whole genome shotgun (WGS) entry which is preliminary data.</text>
</comment>
<dbReference type="Gene3D" id="3.55.50.30">
    <property type="match status" value="1"/>
</dbReference>
<evidence type="ECO:0000313" key="5">
    <source>
        <dbReference type="Proteomes" id="UP001549749"/>
    </source>
</evidence>
<dbReference type="PIRSF" id="PIRSF018266">
    <property type="entry name" value="FecR"/>
    <property type="match status" value="1"/>
</dbReference>
<keyword evidence="5" id="KW-1185">Reference proteome</keyword>
<evidence type="ECO:0000259" key="3">
    <source>
        <dbReference type="Pfam" id="PF16344"/>
    </source>
</evidence>
<organism evidence="4 5">
    <name type="scientific">Chitinophaga defluvii</name>
    <dbReference type="NCBI Taxonomy" id="3163343"/>
    <lineage>
        <taxon>Bacteria</taxon>
        <taxon>Pseudomonadati</taxon>
        <taxon>Bacteroidota</taxon>
        <taxon>Chitinophagia</taxon>
        <taxon>Chitinophagales</taxon>
        <taxon>Chitinophagaceae</taxon>
        <taxon>Chitinophaga</taxon>
    </lineage>
</organism>
<feature type="domain" description="Protein FecR C-terminal" evidence="3">
    <location>
        <begin position="267"/>
        <end position="334"/>
    </location>
</feature>
<name>A0ABV2T265_9BACT</name>
<feature type="domain" description="FecR protein" evidence="2">
    <location>
        <begin position="118"/>
        <end position="205"/>
    </location>
</feature>
<evidence type="ECO:0000256" key="1">
    <source>
        <dbReference type="SAM" id="Phobius"/>
    </source>
</evidence>